<keyword evidence="2" id="KW-1185">Reference proteome</keyword>
<evidence type="ECO:0000313" key="2">
    <source>
        <dbReference type="Proteomes" id="UP000735302"/>
    </source>
</evidence>
<accession>A0AAV4AMC8</accession>
<evidence type="ECO:0000313" key="1">
    <source>
        <dbReference type="EMBL" id="GFO08422.1"/>
    </source>
</evidence>
<protein>
    <submittedName>
        <fullName evidence="1">Uncharacterized protein</fullName>
    </submittedName>
</protein>
<name>A0AAV4AMC8_9GAST</name>
<dbReference type="Proteomes" id="UP000735302">
    <property type="component" value="Unassembled WGS sequence"/>
</dbReference>
<gene>
    <name evidence="1" type="ORF">PoB_003492700</name>
</gene>
<reference evidence="1 2" key="1">
    <citation type="journal article" date="2021" name="Elife">
        <title>Chloroplast acquisition without the gene transfer in kleptoplastic sea slugs, Plakobranchus ocellatus.</title>
        <authorList>
            <person name="Maeda T."/>
            <person name="Takahashi S."/>
            <person name="Yoshida T."/>
            <person name="Shimamura S."/>
            <person name="Takaki Y."/>
            <person name="Nagai Y."/>
            <person name="Toyoda A."/>
            <person name="Suzuki Y."/>
            <person name="Arimoto A."/>
            <person name="Ishii H."/>
            <person name="Satoh N."/>
            <person name="Nishiyama T."/>
            <person name="Hasebe M."/>
            <person name="Maruyama T."/>
            <person name="Minagawa J."/>
            <person name="Obokata J."/>
            <person name="Shigenobu S."/>
        </authorList>
    </citation>
    <scope>NUCLEOTIDE SEQUENCE [LARGE SCALE GENOMIC DNA]</scope>
</reference>
<sequence>MCPILSFLSTDSARSQKYSTAPRALQICGYKEPLQFSLATFNVQGQSVDSPSTKLWQADPLIGTDIRSVCFYLAAGFPRNFENPSTQAPRSVLSTSWKGINIRATILMIKSQLKYTR</sequence>
<dbReference type="EMBL" id="BLXT01003952">
    <property type="protein sequence ID" value="GFO08422.1"/>
    <property type="molecule type" value="Genomic_DNA"/>
</dbReference>
<proteinExistence type="predicted"/>
<comment type="caution">
    <text evidence="1">The sequence shown here is derived from an EMBL/GenBank/DDBJ whole genome shotgun (WGS) entry which is preliminary data.</text>
</comment>
<organism evidence="1 2">
    <name type="scientific">Plakobranchus ocellatus</name>
    <dbReference type="NCBI Taxonomy" id="259542"/>
    <lineage>
        <taxon>Eukaryota</taxon>
        <taxon>Metazoa</taxon>
        <taxon>Spiralia</taxon>
        <taxon>Lophotrochozoa</taxon>
        <taxon>Mollusca</taxon>
        <taxon>Gastropoda</taxon>
        <taxon>Heterobranchia</taxon>
        <taxon>Euthyneura</taxon>
        <taxon>Panpulmonata</taxon>
        <taxon>Sacoglossa</taxon>
        <taxon>Placobranchoidea</taxon>
        <taxon>Plakobranchidae</taxon>
        <taxon>Plakobranchus</taxon>
    </lineage>
</organism>
<dbReference type="AlphaFoldDB" id="A0AAV4AMC8"/>